<organism evidence="2 3">
    <name type="scientific">Solanum commersonii</name>
    <name type="common">Commerson's wild potato</name>
    <name type="synonym">Commerson's nightshade</name>
    <dbReference type="NCBI Taxonomy" id="4109"/>
    <lineage>
        <taxon>Eukaryota</taxon>
        <taxon>Viridiplantae</taxon>
        <taxon>Streptophyta</taxon>
        <taxon>Embryophyta</taxon>
        <taxon>Tracheophyta</taxon>
        <taxon>Spermatophyta</taxon>
        <taxon>Magnoliopsida</taxon>
        <taxon>eudicotyledons</taxon>
        <taxon>Gunneridae</taxon>
        <taxon>Pentapetalae</taxon>
        <taxon>asterids</taxon>
        <taxon>lamiids</taxon>
        <taxon>Solanales</taxon>
        <taxon>Solanaceae</taxon>
        <taxon>Solanoideae</taxon>
        <taxon>Solaneae</taxon>
        <taxon>Solanum</taxon>
    </lineage>
</organism>
<comment type="caution">
    <text evidence="2">The sequence shown here is derived from an EMBL/GenBank/DDBJ whole genome shotgun (WGS) entry which is preliminary data.</text>
</comment>
<accession>A0A9J5Z004</accession>
<name>A0A9J5Z004_SOLCO</name>
<feature type="region of interest" description="Disordered" evidence="1">
    <location>
        <begin position="99"/>
        <end position="120"/>
    </location>
</feature>
<sequence>MVIIKIIKTHAASSSNSSADSSSSSFLDSSSYTFSNSFLDSSSNSSAESTSNSSSYSTSSLHSAVPAQASQLCHITLLGPSLSQAECAGLSTSKRISSNLYPTTKTSNHSGGLSNRESPTTPGVFAKCQPECAATLHLVWVIFGPPRMEHNV</sequence>
<protein>
    <submittedName>
        <fullName evidence="2">Uncharacterized protein</fullName>
    </submittedName>
</protein>
<evidence type="ECO:0000256" key="1">
    <source>
        <dbReference type="SAM" id="MobiDB-lite"/>
    </source>
</evidence>
<proteinExistence type="predicted"/>
<evidence type="ECO:0000313" key="3">
    <source>
        <dbReference type="Proteomes" id="UP000824120"/>
    </source>
</evidence>
<dbReference type="AlphaFoldDB" id="A0A9J5Z004"/>
<evidence type="ECO:0000313" key="2">
    <source>
        <dbReference type="EMBL" id="KAG5606241.1"/>
    </source>
</evidence>
<gene>
    <name evidence="2" type="ORF">H5410_027733</name>
</gene>
<reference evidence="2 3" key="1">
    <citation type="submission" date="2020-09" db="EMBL/GenBank/DDBJ databases">
        <title>De no assembly of potato wild relative species, Solanum commersonii.</title>
        <authorList>
            <person name="Cho K."/>
        </authorList>
    </citation>
    <scope>NUCLEOTIDE SEQUENCE [LARGE SCALE GENOMIC DNA]</scope>
    <source>
        <strain evidence="2">LZ3.2</strain>
        <tissue evidence="2">Leaf</tissue>
    </source>
</reference>
<dbReference type="EMBL" id="JACXVP010000005">
    <property type="protein sequence ID" value="KAG5606241.1"/>
    <property type="molecule type" value="Genomic_DNA"/>
</dbReference>
<dbReference type="Proteomes" id="UP000824120">
    <property type="component" value="Chromosome 5"/>
</dbReference>
<keyword evidence="3" id="KW-1185">Reference proteome</keyword>